<evidence type="ECO:0008006" key="4">
    <source>
        <dbReference type="Google" id="ProtNLM"/>
    </source>
</evidence>
<name>A0ABP9IM97_9ACTN</name>
<accession>A0ABP9IM97</accession>
<sequence length="43" mass="4500">MRGTGREGTPVLSVVNDDDTTADSPSLTPKAVKKITDDRGRAA</sequence>
<dbReference type="EMBL" id="BAABIV010000025">
    <property type="protein sequence ID" value="GAA5002164.1"/>
    <property type="molecule type" value="Genomic_DNA"/>
</dbReference>
<comment type="caution">
    <text evidence="2">The sequence shown here is derived from an EMBL/GenBank/DDBJ whole genome shotgun (WGS) entry which is preliminary data.</text>
</comment>
<evidence type="ECO:0000313" key="3">
    <source>
        <dbReference type="Proteomes" id="UP001500610"/>
    </source>
</evidence>
<keyword evidence="3" id="KW-1185">Reference proteome</keyword>
<organism evidence="2 3">
    <name type="scientific">Streptomyces hyderabadensis</name>
    <dbReference type="NCBI Taxonomy" id="598549"/>
    <lineage>
        <taxon>Bacteria</taxon>
        <taxon>Bacillati</taxon>
        <taxon>Actinomycetota</taxon>
        <taxon>Actinomycetes</taxon>
        <taxon>Kitasatosporales</taxon>
        <taxon>Streptomycetaceae</taxon>
        <taxon>Streptomyces</taxon>
    </lineage>
</organism>
<gene>
    <name evidence="2" type="ORF">GCM10023257_53500</name>
</gene>
<dbReference type="Proteomes" id="UP001500610">
    <property type="component" value="Unassembled WGS sequence"/>
</dbReference>
<evidence type="ECO:0000256" key="1">
    <source>
        <dbReference type="SAM" id="MobiDB-lite"/>
    </source>
</evidence>
<dbReference type="RefSeq" id="WP_264086730.1">
    <property type="nucleotide sequence ID" value="NZ_BAABIV010000025.1"/>
</dbReference>
<feature type="compositionally biased region" description="Basic and acidic residues" evidence="1">
    <location>
        <begin position="34"/>
        <end position="43"/>
    </location>
</feature>
<protein>
    <recommendedName>
        <fullName evidence="4">Transposase</fullName>
    </recommendedName>
</protein>
<proteinExistence type="predicted"/>
<feature type="region of interest" description="Disordered" evidence="1">
    <location>
        <begin position="1"/>
        <end position="43"/>
    </location>
</feature>
<reference evidence="3" key="1">
    <citation type="journal article" date="2019" name="Int. J. Syst. Evol. Microbiol.">
        <title>The Global Catalogue of Microorganisms (GCM) 10K type strain sequencing project: providing services to taxonomists for standard genome sequencing and annotation.</title>
        <authorList>
            <consortium name="The Broad Institute Genomics Platform"/>
            <consortium name="The Broad Institute Genome Sequencing Center for Infectious Disease"/>
            <person name="Wu L."/>
            <person name="Ma J."/>
        </authorList>
    </citation>
    <scope>NUCLEOTIDE SEQUENCE [LARGE SCALE GENOMIC DNA]</scope>
    <source>
        <strain evidence="3">JCM 17657</strain>
    </source>
</reference>
<evidence type="ECO:0000313" key="2">
    <source>
        <dbReference type="EMBL" id="GAA5002164.1"/>
    </source>
</evidence>